<evidence type="ECO:0000313" key="1">
    <source>
        <dbReference type="EMBL" id="OPJ67087.1"/>
    </source>
</evidence>
<dbReference type="EMBL" id="LSYS01009367">
    <property type="protein sequence ID" value="OPJ67087.1"/>
    <property type="molecule type" value="Genomic_DNA"/>
</dbReference>
<comment type="caution">
    <text evidence="1">The sequence shown here is derived from an EMBL/GenBank/DDBJ whole genome shotgun (WGS) entry which is preliminary data.</text>
</comment>
<sequence length="81" mass="9662">MITKQAIYEDAEQLRSLHRPHGRSLLSCRRCENWLSAPDLRFLFFSPLSADSRTHFLTPEWLRFLRSFFCRRRFVLSSSLG</sequence>
<accession>A0A1V4J5P3</accession>
<name>A0A1V4J5P3_PATFA</name>
<protein>
    <submittedName>
        <fullName evidence="1">Uncharacterized protein</fullName>
    </submittedName>
</protein>
<dbReference type="Proteomes" id="UP000190648">
    <property type="component" value="Unassembled WGS sequence"/>
</dbReference>
<organism evidence="1 2">
    <name type="scientific">Patagioenas fasciata monilis</name>
    <dbReference type="NCBI Taxonomy" id="372326"/>
    <lineage>
        <taxon>Eukaryota</taxon>
        <taxon>Metazoa</taxon>
        <taxon>Chordata</taxon>
        <taxon>Craniata</taxon>
        <taxon>Vertebrata</taxon>
        <taxon>Euteleostomi</taxon>
        <taxon>Archelosauria</taxon>
        <taxon>Archosauria</taxon>
        <taxon>Dinosauria</taxon>
        <taxon>Saurischia</taxon>
        <taxon>Theropoda</taxon>
        <taxon>Coelurosauria</taxon>
        <taxon>Aves</taxon>
        <taxon>Neognathae</taxon>
        <taxon>Neoaves</taxon>
        <taxon>Columbimorphae</taxon>
        <taxon>Columbiformes</taxon>
        <taxon>Columbidae</taxon>
        <taxon>Patagioenas</taxon>
    </lineage>
</organism>
<reference evidence="1 2" key="1">
    <citation type="submission" date="2016-02" db="EMBL/GenBank/DDBJ databases">
        <title>Band-tailed pigeon sequencing and assembly.</title>
        <authorList>
            <person name="Soares A.E."/>
            <person name="Novak B.J."/>
            <person name="Rice E.S."/>
            <person name="O'Connell B."/>
            <person name="Chang D."/>
            <person name="Weber S."/>
            <person name="Shapiro B."/>
        </authorList>
    </citation>
    <scope>NUCLEOTIDE SEQUENCE [LARGE SCALE GENOMIC DNA]</scope>
    <source>
        <strain evidence="1">BTP2013</strain>
        <tissue evidence="1">Blood</tissue>
    </source>
</reference>
<gene>
    <name evidence="1" type="ORF">AV530_017003</name>
</gene>
<evidence type="ECO:0000313" key="2">
    <source>
        <dbReference type="Proteomes" id="UP000190648"/>
    </source>
</evidence>
<proteinExistence type="predicted"/>
<dbReference type="AlphaFoldDB" id="A0A1V4J5P3"/>
<keyword evidence="2" id="KW-1185">Reference proteome</keyword>